<dbReference type="Pfam" id="PF13692">
    <property type="entry name" value="Glyco_trans_1_4"/>
    <property type="match status" value="1"/>
</dbReference>
<protein>
    <recommendedName>
        <fullName evidence="3">Glycosyltransferase</fullName>
    </recommendedName>
</protein>
<sequence length="452" mass="50146">MSPGWRPPWRRRGTARPHAIYLAIGFPPAAKSCAYRMRETANQLCAAGWDVTVVTVCRRAWDDDSGLDLSLLDAVDPRVRVVELPLVRADLETDIRRYSHERSLRPRQWVEQWRERSEEIFPEPIFAWWRDDLERALLRVHRRRPADLLVTTCVPYVNLAATWRLWEEHQVPYVVDFRDGWSVDVVGGGEAFPRESVAGVWEQRVLARAVAVWCVNDTIAACYRERYPDIADRVRVVRNGYDADSVPNTVRVPDPSAGLTYGYLGTTTFPTETLEATLTGWRLARRADPLVARSRFEVRGHVGAAALREANRHAQLLREAAPHGVVFGGPVPKGDVAGCYGRWDALVLIQRGGVHMTSGKVYEYMAAGLPVVSAHTSGHGVSAVLAGYPLWTGETGLDPDRLAAAFAAAAKLAVSVSPADRAAAVAYARQFARGPQLQPAVRDVTELVTCGR</sequence>
<reference evidence="2" key="1">
    <citation type="journal article" date="2019" name="Int. J. Syst. Evol. Microbiol.">
        <title>The Global Catalogue of Microorganisms (GCM) 10K type strain sequencing project: providing services to taxonomists for standard genome sequencing and annotation.</title>
        <authorList>
            <consortium name="The Broad Institute Genomics Platform"/>
            <consortium name="The Broad Institute Genome Sequencing Center for Infectious Disease"/>
            <person name="Wu L."/>
            <person name="Ma J."/>
        </authorList>
    </citation>
    <scope>NUCLEOTIDE SEQUENCE [LARGE SCALE GENOMIC DNA]</scope>
    <source>
        <strain evidence="2">JCM 13249</strain>
    </source>
</reference>
<evidence type="ECO:0000313" key="2">
    <source>
        <dbReference type="Proteomes" id="UP001500655"/>
    </source>
</evidence>
<dbReference type="Proteomes" id="UP001500655">
    <property type="component" value="Unassembled WGS sequence"/>
</dbReference>
<accession>A0ABP4WCG7</accession>
<gene>
    <name evidence="1" type="ORF">GCM10009681_21560</name>
</gene>
<evidence type="ECO:0000313" key="1">
    <source>
        <dbReference type="EMBL" id="GAA1750078.1"/>
    </source>
</evidence>
<dbReference type="Gene3D" id="3.40.50.2000">
    <property type="entry name" value="Glycogen Phosphorylase B"/>
    <property type="match status" value="2"/>
</dbReference>
<dbReference type="SUPFAM" id="SSF53756">
    <property type="entry name" value="UDP-Glycosyltransferase/glycogen phosphorylase"/>
    <property type="match status" value="1"/>
</dbReference>
<comment type="caution">
    <text evidence="1">The sequence shown here is derived from an EMBL/GenBank/DDBJ whole genome shotgun (WGS) entry which is preliminary data.</text>
</comment>
<proteinExistence type="predicted"/>
<dbReference type="RefSeq" id="WP_344079495.1">
    <property type="nucleotide sequence ID" value="NZ_BAAALS010000008.1"/>
</dbReference>
<dbReference type="EMBL" id="BAAALS010000008">
    <property type="protein sequence ID" value="GAA1750078.1"/>
    <property type="molecule type" value="Genomic_DNA"/>
</dbReference>
<keyword evidence="2" id="KW-1185">Reference proteome</keyword>
<name>A0ABP4WCG7_9ACTN</name>
<organism evidence="1 2">
    <name type="scientific">Luedemannella helvata</name>
    <dbReference type="NCBI Taxonomy" id="349315"/>
    <lineage>
        <taxon>Bacteria</taxon>
        <taxon>Bacillati</taxon>
        <taxon>Actinomycetota</taxon>
        <taxon>Actinomycetes</taxon>
        <taxon>Micromonosporales</taxon>
        <taxon>Micromonosporaceae</taxon>
        <taxon>Luedemannella</taxon>
    </lineage>
</organism>
<evidence type="ECO:0008006" key="3">
    <source>
        <dbReference type="Google" id="ProtNLM"/>
    </source>
</evidence>